<keyword evidence="13" id="KW-1185">Reference proteome</keyword>
<evidence type="ECO:0000256" key="2">
    <source>
        <dbReference type="ARBA" id="ARBA00022485"/>
    </source>
</evidence>
<comment type="similarity">
    <text evidence="1 10">Belongs to the Nth/MutY family.</text>
</comment>
<keyword evidence="12" id="KW-0540">Nuclease</keyword>
<dbReference type="InterPro" id="IPR003265">
    <property type="entry name" value="HhH-GPD_domain"/>
</dbReference>
<keyword evidence="7 10" id="KW-0411">Iron-sulfur</keyword>
<dbReference type="PANTHER" id="PTHR10359">
    <property type="entry name" value="A/G-SPECIFIC ADENINE GLYCOSYLASE/ENDONUCLEASE III"/>
    <property type="match status" value="1"/>
</dbReference>
<evidence type="ECO:0000256" key="8">
    <source>
        <dbReference type="ARBA" id="ARBA00023204"/>
    </source>
</evidence>
<dbReference type="EC" id="4.2.99.18" evidence="10"/>
<dbReference type="STRING" id="1837282.A6F49_14835"/>
<dbReference type="Pfam" id="PF00730">
    <property type="entry name" value="HhH-GPD"/>
    <property type="match status" value="1"/>
</dbReference>
<reference evidence="12 13" key="1">
    <citation type="submission" date="2016-04" db="EMBL/GenBank/DDBJ databases">
        <title>First whole genome shotgun sequence of the bacterium Enteractinococcus sp. strain UASWS1574.</title>
        <authorList>
            <person name="Crovadore J."/>
            <person name="Chablais R."/>
            <person name="Lefort F."/>
        </authorList>
    </citation>
    <scope>NUCLEOTIDE SEQUENCE [LARGE SCALE GENOMIC DNA]</scope>
    <source>
        <strain evidence="12 13">UASWS1574</strain>
    </source>
</reference>
<dbReference type="GO" id="GO:0140078">
    <property type="term" value="F:class I DNA-(apurinic or apyrimidinic site) endonuclease activity"/>
    <property type="evidence" value="ECO:0007669"/>
    <property type="project" value="UniProtKB-EC"/>
</dbReference>
<dbReference type="EMBL" id="LXEY01000022">
    <property type="protein sequence ID" value="OAV59163.1"/>
    <property type="molecule type" value="Genomic_DNA"/>
</dbReference>
<feature type="domain" description="HhH-GPD" evidence="11">
    <location>
        <begin position="45"/>
        <end position="192"/>
    </location>
</feature>
<evidence type="ECO:0000256" key="4">
    <source>
        <dbReference type="ARBA" id="ARBA00022763"/>
    </source>
</evidence>
<evidence type="ECO:0000256" key="10">
    <source>
        <dbReference type="HAMAP-Rule" id="MF_00942"/>
    </source>
</evidence>
<dbReference type="SMART" id="SM00478">
    <property type="entry name" value="ENDO3c"/>
    <property type="match status" value="1"/>
</dbReference>
<dbReference type="InterPro" id="IPR003651">
    <property type="entry name" value="Endonuclease3_FeS-loop_motif"/>
</dbReference>
<feature type="binding site" evidence="10">
    <location>
        <position position="194"/>
    </location>
    <ligand>
        <name>[4Fe-4S] cluster</name>
        <dbReference type="ChEBI" id="CHEBI:49883"/>
    </ligand>
</feature>
<keyword evidence="10" id="KW-0238">DNA-binding</keyword>
<dbReference type="InterPro" id="IPR000445">
    <property type="entry name" value="HhH_motif"/>
</dbReference>
<evidence type="ECO:0000256" key="5">
    <source>
        <dbReference type="ARBA" id="ARBA00022801"/>
    </source>
</evidence>
<dbReference type="Pfam" id="PF00633">
    <property type="entry name" value="HHH"/>
    <property type="match status" value="1"/>
</dbReference>
<keyword evidence="2 10" id="KW-0004">4Fe-4S</keyword>
<dbReference type="SMART" id="SM00525">
    <property type="entry name" value="FES"/>
    <property type="match status" value="1"/>
</dbReference>
<comment type="catalytic activity">
    <reaction evidence="10">
        <text>2'-deoxyribonucleotide-(2'-deoxyribose 5'-phosphate)-2'-deoxyribonucleotide-DNA = a 3'-end 2'-deoxyribonucleotide-(2,3-dehydro-2,3-deoxyribose 5'-phosphate)-DNA + a 5'-end 5'-phospho-2'-deoxyribonucleoside-DNA + H(+)</text>
        <dbReference type="Rhea" id="RHEA:66592"/>
        <dbReference type="Rhea" id="RHEA-COMP:13180"/>
        <dbReference type="Rhea" id="RHEA-COMP:16897"/>
        <dbReference type="Rhea" id="RHEA-COMP:17067"/>
        <dbReference type="ChEBI" id="CHEBI:15378"/>
        <dbReference type="ChEBI" id="CHEBI:136412"/>
        <dbReference type="ChEBI" id="CHEBI:157695"/>
        <dbReference type="ChEBI" id="CHEBI:167181"/>
        <dbReference type="EC" id="4.2.99.18"/>
    </reaction>
</comment>
<dbReference type="AlphaFoldDB" id="A0A1B7LVU3"/>
<feature type="binding site" evidence="10">
    <location>
        <position position="204"/>
    </location>
    <ligand>
        <name>[4Fe-4S] cluster</name>
        <dbReference type="ChEBI" id="CHEBI:49883"/>
    </ligand>
</feature>
<keyword evidence="6 10" id="KW-0408">Iron</keyword>
<dbReference type="Proteomes" id="UP000078292">
    <property type="component" value="Unassembled WGS sequence"/>
</dbReference>
<keyword evidence="3 10" id="KW-0479">Metal-binding</keyword>
<comment type="caution">
    <text evidence="12">The sequence shown here is derived from an EMBL/GenBank/DDBJ whole genome shotgun (WGS) entry which is preliminary data.</text>
</comment>
<gene>
    <name evidence="10" type="primary">nth</name>
    <name evidence="12" type="ORF">A6F49_14835</name>
</gene>
<evidence type="ECO:0000313" key="12">
    <source>
        <dbReference type="EMBL" id="OAV59163.1"/>
    </source>
</evidence>
<evidence type="ECO:0000256" key="7">
    <source>
        <dbReference type="ARBA" id="ARBA00023014"/>
    </source>
</evidence>
<dbReference type="OrthoDB" id="9800977at2"/>
<dbReference type="RefSeq" id="WP_043058868.1">
    <property type="nucleotide sequence ID" value="NZ_LXEY01000022.1"/>
</dbReference>
<dbReference type="Pfam" id="PF10576">
    <property type="entry name" value="EndIII_4Fe-2S"/>
    <property type="match status" value="1"/>
</dbReference>
<evidence type="ECO:0000313" key="13">
    <source>
        <dbReference type="Proteomes" id="UP000078292"/>
    </source>
</evidence>
<dbReference type="PANTHER" id="PTHR10359:SF18">
    <property type="entry name" value="ENDONUCLEASE III"/>
    <property type="match status" value="1"/>
</dbReference>
<comment type="function">
    <text evidence="10">DNA repair enzyme that has both DNA N-glycosylase activity and AP-lyase activity. The DNA N-glycosylase activity releases various damaged pyrimidines from DNA by cleaving the N-glycosidic bond, leaving an AP (apurinic/apyrimidinic) site. The AP-lyase activity cleaves the phosphodiester bond 3' to the AP site by a beta-elimination, leaving a 3'-terminal unsaturated sugar and a product with a terminal 5'-phosphate.</text>
</comment>
<keyword evidence="12" id="KW-0255">Endonuclease</keyword>
<evidence type="ECO:0000256" key="3">
    <source>
        <dbReference type="ARBA" id="ARBA00022723"/>
    </source>
</evidence>
<name>A0A1B7LVU3_9MICC</name>
<proteinExistence type="inferred from homology"/>
<dbReference type="InterPro" id="IPR004036">
    <property type="entry name" value="Endonuclease-III-like_CS2"/>
</dbReference>
<evidence type="ECO:0000256" key="9">
    <source>
        <dbReference type="ARBA" id="ARBA00023295"/>
    </source>
</evidence>
<keyword evidence="8 10" id="KW-0234">DNA repair</keyword>
<dbReference type="InterPro" id="IPR004035">
    <property type="entry name" value="Endouclease-III_FeS-bd_BS"/>
</dbReference>
<protein>
    <recommendedName>
        <fullName evidence="10">Endonuclease III</fullName>
        <ecNumber evidence="10">4.2.99.18</ecNumber>
    </recommendedName>
    <alternativeName>
        <fullName evidence="10">DNA-(apurinic or apyrimidinic site) lyase</fullName>
    </alternativeName>
</protein>
<dbReference type="HAMAP" id="MF_00942">
    <property type="entry name" value="Nth"/>
    <property type="match status" value="1"/>
</dbReference>
<evidence type="ECO:0000256" key="1">
    <source>
        <dbReference type="ARBA" id="ARBA00008343"/>
    </source>
</evidence>
<organism evidence="12 13">
    <name type="scientific">Enteractinococcus helveticum</name>
    <dbReference type="NCBI Taxonomy" id="1837282"/>
    <lineage>
        <taxon>Bacteria</taxon>
        <taxon>Bacillati</taxon>
        <taxon>Actinomycetota</taxon>
        <taxon>Actinomycetes</taxon>
        <taxon>Micrococcales</taxon>
        <taxon>Micrococcaceae</taxon>
    </lineage>
</organism>
<comment type="cofactor">
    <cofactor evidence="10">
        <name>[4Fe-4S] cluster</name>
        <dbReference type="ChEBI" id="CHEBI:49883"/>
    </cofactor>
    <text evidence="10">Binds 1 [4Fe-4S] cluster.</text>
</comment>
<dbReference type="GO" id="GO:0003677">
    <property type="term" value="F:DNA binding"/>
    <property type="evidence" value="ECO:0007669"/>
    <property type="project" value="UniProtKB-UniRule"/>
</dbReference>
<dbReference type="SUPFAM" id="SSF48150">
    <property type="entry name" value="DNA-glycosylase"/>
    <property type="match status" value="1"/>
</dbReference>
<dbReference type="FunFam" id="1.10.340.30:FF:000001">
    <property type="entry name" value="Endonuclease III"/>
    <property type="match status" value="1"/>
</dbReference>
<evidence type="ECO:0000256" key="6">
    <source>
        <dbReference type="ARBA" id="ARBA00023004"/>
    </source>
</evidence>
<dbReference type="Gene3D" id="1.10.340.30">
    <property type="entry name" value="Hypothetical protein, domain 2"/>
    <property type="match status" value="1"/>
</dbReference>
<keyword evidence="5 10" id="KW-0378">Hydrolase</keyword>
<dbReference type="GO" id="GO:0051539">
    <property type="term" value="F:4 iron, 4 sulfur cluster binding"/>
    <property type="evidence" value="ECO:0007669"/>
    <property type="project" value="UniProtKB-UniRule"/>
</dbReference>
<dbReference type="NCBIfam" id="TIGR01083">
    <property type="entry name" value="nth"/>
    <property type="match status" value="1"/>
</dbReference>
<dbReference type="InterPro" id="IPR023170">
    <property type="entry name" value="HhH_base_excis_C"/>
</dbReference>
<dbReference type="InterPro" id="IPR011257">
    <property type="entry name" value="DNA_glycosylase"/>
</dbReference>
<feature type="binding site" evidence="10">
    <location>
        <position position="201"/>
    </location>
    <ligand>
        <name>[4Fe-4S] cluster</name>
        <dbReference type="ChEBI" id="CHEBI:49883"/>
    </ligand>
</feature>
<evidence type="ECO:0000259" key="11">
    <source>
        <dbReference type="SMART" id="SM00478"/>
    </source>
</evidence>
<feature type="binding site" evidence="10">
    <location>
        <position position="210"/>
    </location>
    <ligand>
        <name>[4Fe-4S] cluster</name>
        <dbReference type="ChEBI" id="CHEBI:49883"/>
    </ligand>
</feature>
<sequence length="260" mass="28615">MSNETPLAKKRRARKIFRVLGEVFPYAHAELDYTNAFELLVATVLSAQTTDIRVNAVTPALFERFPDAYAMAQASEVEVQELIRSTGFYKNKARALLGLSQALIEDHDGEVPGTLDELVKLPGVGRKTAFVVLGNVFGVPGITTDTHVIRLSNRFGWTDSTNPNVVERDIAALFEPKDYTEVSNRVIFLGRRVCHAKRPACGACPVAKWCPSAGIGEINPQAAKELLAYELAPGREHIHQALVNGATRAELRADGYIWEI</sequence>
<dbReference type="GO" id="GO:0019104">
    <property type="term" value="F:DNA N-glycosylase activity"/>
    <property type="evidence" value="ECO:0007669"/>
    <property type="project" value="UniProtKB-UniRule"/>
</dbReference>
<keyword evidence="10" id="KW-0456">Lyase</keyword>
<dbReference type="CDD" id="cd00056">
    <property type="entry name" value="ENDO3c"/>
    <property type="match status" value="1"/>
</dbReference>
<keyword evidence="9 10" id="KW-0326">Glycosidase</keyword>
<dbReference type="PROSITE" id="PS01155">
    <property type="entry name" value="ENDONUCLEASE_III_2"/>
    <property type="match status" value="1"/>
</dbReference>
<dbReference type="GO" id="GO:0006285">
    <property type="term" value="P:base-excision repair, AP site formation"/>
    <property type="evidence" value="ECO:0007669"/>
    <property type="project" value="TreeGrafter"/>
</dbReference>
<accession>A0A1B7LVU3</accession>
<keyword evidence="4 10" id="KW-0227">DNA damage</keyword>
<dbReference type="Gene3D" id="1.10.1670.10">
    <property type="entry name" value="Helix-hairpin-Helix base-excision DNA repair enzymes (C-terminal)"/>
    <property type="match status" value="1"/>
</dbReference>
<dbReference type="PROSITE" id="PS00764">
    <property type="entry name" value="ENDONUCLEASE_III_1"/>
    <property type="match status" value="1"/>
</dbReference>
<dbReference type="GO" id="GO:0046872">
    <property type="term" value="F:metal ion binding"/>
    <property type="evidence" value="ECO:0007669"/>
    <property type="project" value="UniProtKB-KW"/>
</dbReference>
<dbReference type="InterPro" id="IPR005759">
    <property type="entry name" value="Nth"/>
</dbReference>